<evidence type="ECO:0000313" key="3">
    <source>
        <dbReference type="Proteomes" id="UP001056384"/>
    </source>
</evidence>
<dbReference type="AlphaFoldDB" id="A0A9Q9AUP1"/>
<dbReference type="Proteomes" id="UP001056384">
    <property type="component" value="Chromosome 8"/>
</dbReference>
<reference evidence="2" key="1">
    <citation type="submission" date="2022-06" db="EMBL/GenBank/DDBJ databases">
        <title>Complete genome sequences of two strains of the flax pathogen Septoria linicola.</title>
        <authorList>
            <person name="Lapalu N."/>
            <person name="Simon A."/>
            <person name="Demenou B."/>
            <person name="Paumier D."/>
            <person name="Guillot M.-P."/>
            <person name="Gout L."/>
            <person name="Valade R."/>
        </authorList>
    </citation>
    <scope>NUCLEOTIDE SEQUENCE</scope>
    <source>
        <strain evidence="2">SE15195</strain>
    </source>
</reference>
<organism evidence="2 3">
    <name type="scientific">Septoria linicola</name>
    <dbReference type="NCBI Taxonomy" id="215465"/>
    <lineage>
        <taxon>Eukaryota</taxon>
        <taxon>Fungi</taxon>
        <taxon>Dikarya</taxon>
        <taxon>Ascomycota</taxon>
        <taxon>Pezizomycotina</taxon>
        <taxon>Dothideomycetes</taxon>
        <taxon>Dothideomycetidae</taxon>
        <taxon>Mycosphaerellales</taxon>
        <taxon>Mycosphaerellaceae</taxon>
        <taxon>Septoria</taxon>
    </lineage>
</organism>
<evidence type="ECO:0000256" key="1">
    <source>
        <dbReference type="SAM" id="MobiDB-lite"/>
    </source>
</evidence>
<dbReference type="OrthoDB" id="5396104at2759"/>
<name>A0A9Q9AUP1_9PEZI</name>
<protein>
    <submittedName>
        <fullName evidence="2">Uncharacterized protein</fullName>
    </submittedName>
</protein>
<proteinExistence type="predicted"/>
<accession>A0A9Q9AUP1</accession>
<feature type="region of interest" description="Disordered" evidence="1">
    <location>
        <begin position="311"/>
        <end position="391"/>
    </location>
</feature>
<gene>
    <name evidence="2" type="ORF">Slin15195_G095160</name>
</gene>
<dbReference type="EMBL" id="CP099425">
    <property type="protein sequence ID" value="USW56197.1"/>
    <property type="molecule type" value="Genomic_DNA"/>
</dbReference>
<keyword evidence="3" id="KW-1185">Reference proteome</keyword>
<evidence type="ECO:0000313" key="2">
    <source>
        <dbReference type="EMBL" id="USW56197.1"/>
    </source>
</evidence>
<sequence>MPRQLTISPAPFKSSYLSIPPSPFSPQLPISSPASAPIHQASSIDQAERRKAQLKSTAQLLPPPADPLNWLWQCHKCNRVYQLGVTRRCLDDGHLFCAGTTTVKKGRGKNGRVVRRHAACASEFDYQGWKGWGVWRRSVAEQVEAAEALLRAEEAFESVFRQEEETAVPVVPSEAKWLNGAWAKKAVHSRSPSANLRAGREYWEKTQSPLEKKEKKKNCWDACDYPSECRWGKQFGVKTPTVVTASIAATPAASNSVMEDDEETKADQPKTSFEDILLELSQSALGTSASSDSSSADITDLPLSVEEEAAEPAYLEPLSPTRSQRQKSVTEGETPKVSMDDLLESVKRRKRRSSGQIPSPLGANPPSPTTSSYADGAELERSASASATLQRASDDLELEVKKQTLQEKAGVFVKGLVIKKRRDSQSTAGSV</sequence>